<protein>
    <submittedName>
        <fullName evidence="2">Uncharacterized protein</fullName>
    </submittedName>
</protein>
<feature type="non-terminal residue" evidence="2">
    <location>
        <position position="1"/>
    </location>
</feature>
<evidence type="ECO:0000313" key="2">
    <source>
        <dbReference type="EMBL" id="KAF5208171.1"/>
    </source>
</evidence>
<reference evidence="2 3" key="1">
    <citation type="submission" date="2020-06" db="EMBL/GenBank/DDBJ databases">
        <title>Transcriptomic and genomic resources for Thalictrum thalictroides and T. hernandezii: Facilitating candidate gene discovery in an emerging model plant lineage.</title>
        <authorList>
            <person name="Arias T."/>
            <person name="Riano-Pachon D.M."/>
            <person name="Di Stilio V.S."/>
        </authorList>
    </citation>
    <scope>NUCLEOTIDE SEQUENCE [LARGE SCALE GENOMIC DNA]</scope>
    <source>
        <strain evidence="3">cv. WT478/WT964</strain>
        <tissue evidence="2">Leaves</tissue>
    </source>
</reference>
<dbReference type="EMBL" id="JABWDY010000346">
    <property type="protein sequence ID" value="KAF5208171.1"/>
    <property type="molecule type" value="Genomic_DNA"/>
</dbReference>
<feature type="region of interest" description="Disordered" evidence="1">
    <location>
        <begin position="30"/>
        <end position="81"/>
    </location>
</feature>
<dbReference type="Proteomes" id="UP000554482">
    <property type="component" value="Unassembled WGS sequence"/>
</dbReference>
<name>A0A7J6XEE0_THATH</name>
<sequence>KDIVKNDTKILSFESDDEEGLPLSSVLKIKHQESDSAGNDQKQNIDKGGTSSFDSDKTEKRMPLSSVLNTKDGSIQEHSDKKEFIGNKINEAQDEGDQITGIKRTIEGCEIERSG</sequence>
<keyword evidence="3" id="KW-1185">Reference proteome</keyword>
<comment type="caution">
    <text evidence="2">The sequence shown here is derived from an EMBL/GenBank/DDBJ whole genome shotgun (WGS) entry which is preliminary data.</text>
</comment>
<dbReference type="AlphaFoldDB" id="A0A7J6XEE0"/>
<accession>A0A7J6XEE0</accession>
<proteinExistence type="predicted"/>
<organism evidence="2 3">
    <name type="scientific">Thalictrum thalictroides</name>
    <name type="common">Rue-anemone</name>
    <name type="synonym">Anemone thalictroides</name>
    <dbReference type="NCBI Taxonomy" id="46969"/>
    <lineage>
        <taxon>Eukaryota</taxon>
        <taxon>Viridiplantae</taxon>
        <taxon>Streptophyta</taxon>
        <taxon>Embryophyta</taxon>
        <taxon>Tracheophyta</taxon>
        <taxon>Spermatophyta</taxon>
        <taxon>Magnoliopsida</taxon>
        <taxon>Ranunculales</taxon>
        <taxon>Ranunculaceae</taxon>
        <taxon>Thalictroideae</taxon>
        <taxon>Thalictrum</taxon>
    </lineage>
</organism>
<evidence type="ECO:0000313" key="3">
    <source>
        <dbReference type="Proteomes" id="UP000554482"/>
    </source>
</evidence>
<evidence type="ECO:0000256" key="1">
    <source>
        <dbReference type="SAM" id="MobiDB-lite"/>
    </source>
</evidence>
<gene>
    <name evidence="2" type="ORF">FRX31_002242</name>
</gene>